<proteinExistence type="predicted"/>
<evidence type="ECO:0000313" key="2">
    <source>
        <dbReference type="Proteomes" id="UP000054314"/>
    </source>
</evidence>
<feature type="non-terminal residue" evidence="1">
    <location>
        <position position="154"/>
    </location>
</feature>
<dbReference type="AlphaFoldDB" id="A0A0A0BKN1"/>
<protein>
    <submittedName>
        <fullName evidence="1">Uncharacterized protein</fullName>
    </submittedName>
</protein>
<dbReference type="EMBL" id="AXCZ01000217">
    <property type="protein sequence ID" value="KGM09088.1"/>
    <property type="molecule type" value="Genomic_DNA"/>
</dbReference>
<sequence length="154" mass="15643">MTRTIGVLLGGPAGDGAFIDAAVAAVTDARGRGIRVDLREQAPDAFDPAWGAVLCHGVQLAPWLRDLDHDRTAVPTVLTDTPADRTGLAGVTLVDWAWDQAAYCAGALAVEMAGGRGVGLVAGPPVLTQRRVASAFTAGAAARAEQVGGGELST</sequence>
<dbReference type="RefSeq" id="WP_035062438.1">
    <property type="nucleotide sequence ID" value="NZ_AXCZ01000217.1"/>
</dbReference>
<name>A0A0A0BKN1_9CELL</name>
<gene>
    <name evidence="1" type="ORF">N869_07270</name>
</gene>
<reference evidence="1 2" key="1">
    <citation type="submission" date="2013-08" db="EMBL/GenBank/DDBJ databases">
        <title>Genome sequencing of Cellulomonas bogoriensis 69B4.</title>
        <authorList>
            <person name="Chen F."/>
            <person name="Li Y."/>
            <person name="Wang G."/>
        </authorList>
    </citation>
    <scope>NUCLEOTIDE SEQUENCE [LARGE SCALE GENOMIC DNA]</scope>
    <source>
        <strain evidence="1 2">69B4</strain>
    </source>
</reference>
<accession>A0A0A0BKN1</accession>
<keyword evidence="2" id="KW-1185">Reference proteome</keyword>
<dbReference type="Proteomes" id="UP000054314">
    <property type="component" value="Unassembled WGS sequence"/>
</dbReference>
<comment type="caution">
    <text evidence="1">The sequence shown here is derived from an EMBL/GenBank/DDBJ whole genome shotgun (WGS) entry which is preliminary data.</text>
</comment>
<organism evidence="1 2">
    <name type="scientific">Cellulomonas bogoriensis 69B4 = DSM 16987</name>
    <dbReference type="NCBI Taxonomy" id="1386082"/>
    <lineage>
        <taxon>Bacteria</taxon>
        <taxon>Bacillati</taxon>
        <taxon>Actinomycetota</taxon>
        <taxon>Actinomycetes</taxon>
        <taxon>Micrococcales</taxon>
        <taxon>Cellulomonadaceae</taxon>
        <taxon>Cellulomonas</taxon>
    </lineage>
</organism>
<evidence type="ECO:0000313" key="1">
    <source>
        <dbReference type="EMBL" id="KGM09088.1"/>
    </source>
</evidence>